<gene>
    <name evidence="1" type="ORF">METZ01_LOCUS258839</name>
</gene>
<proteinExistence type="predicted"/>
<evidence type="ECO:0000313" key="1">
    <source>
        <dbReference type="EMBL" id="SVC05985.1"/>
    </source>
</evidence>
<organism evidence="1">
    <name type="scientific">marine metagenome</name>
    <dbReference type="NCBI Taxonomy" id="408172"/>
    <lineage>
        <taxon>unclassified sequences</taxon>
        <taxon>metagenomes</taxon>
        <taxon>ecological metagenomes</taxon>
    </lineage>
</organism>
<protein>
    <submittedName>
        <fullName evidence="1">Uncharacterized protein</fullName>
    </submittedName>
</protein>
<accession>A0A382J350</accession>
<dbReference type="EMBL" id="UINC01071240">
    <property type="protein sequence ID" value="SVC05985.1"/>
    <property type="molecule type" value="Genomic_DNA"/>
</dbReference>
<feature type="non-terminal residue" evidence="1">
    <location>
        <position position="28"/>
    </location>
</feature>
<sequence length="28" mass="2956">MLGTISPCGTHEGPQTGYAPIFLIRAPQ</sequence>
<name>A0A382J350_9ZZZZ</name>
<reference evidence="1" key="1">
    <citation type="submission" date="2018-05" db="EMBL/GenBank/DDBJ databases">
        <authorList>
            <person name="Lanie J.A."/>
            <person name="Ng W.-L."/>
            <person name="Kazmierczak K.M."/>
            <person name="Andrzejewski T.M."/>
            <person name="Davidsen T.M."/>
            <person name="Wayne K.J."/>
            <person name="Tettelin H."/>
            <person name="Glass J.I."/>
            <person name="Rusch D."/>
            <person name="Podicherti R."/>
            <person name="Tsui H.-C.T."/>
            <person name="Winkler M.E."/>
        </authorList>
    </citation>
    <scope>NUCLEOTIDE SEQUENCE</scope>
</reference>
<dbReference type="AlphaFoldDB" id="A0A382J350"/>